<protein>
    <recommendedName>
        <fullName evidence="2">L,D-TPase catalytic domain-containing protein</fullName>
    </recommendedName>
</protein>
<accession>A0A0D6MI92</accession>
<dbReference type="STRING" id="1231623.Tasa_009_122"/>
<keyword evidence="1" id="KW-0573">Peptidoglycan synthesis</keyword>
<evidence type="ECO:0000259" key="2">
    <source>
        <dbReference type="PROSITE" id="PS52029"/>
    </source>
</evidence>
<feature type="active site" description="Proton donor/acceptor" evidence="1">
    <location>
        <position position="144"/>
    </location>
</feature>
<dbReference type="Proteomes" id="UP000032679">
    <property type="component" value="Unassembled WGS sequence"/>
</dbReference>
<organism evidence="3 4">
    <name type="scientific">Tanticharoenia sakaeratensis NBRC 103193</name>
    <dbReference type="NCBI Taxonomy" id="1231623"/>
    <lineage>
        <taxon>Bacteria</taxon>
        <taxon>Pseudomonadati</taxon>
        <taxon>Pseudomonadota</taxon>
        <taxon>Alphaproteobacteria</taxon>
        <taxon>Acetobacterales</taxon>
        <taxon>Acetobacteraceae</taxon>
        <taxon>Tanticharoenia</taxon>
    </lineage>
</organism>
<sequence>MSSSQSIDHHYTALIRADGNGAATLFFRDRRYPASIGPAPVTRHKREGDHATPVGTLPIRRVFYRADRTARPETRQDMPVEPLGPNDGWCDDPSHEDYNTLVTLPHPARCETFWRDDASYDIVASLGWNDDPVVPGNGSAIFLHLPTRSGVTEGCIALAEPDLRAVLAAGLVKLVVQD</sequence>
<dbReference type="GO" id="GO:0016740">
    <property type="term" value="F:transferase activity"/>
    <property type="evidence" value="ECO:0007669"/>
    <property type="project" value="InterPro"/>
</dbReference>
<dbReference type="RefSeq" id="WP_084712030.1">
    <property type="nucleotide sequence ID" value="NZ_BALE01000009.1"/>
</dbReference>
<dbReference type="Pfam" id="PF03734">
    <property type="entry name" value="YkuD"/>
    <property type="match status" value="1"/>
</dbReference>
<feature type="active site" description="Nucleophile" evidence="1">
    <location>
        <position position="155"/>
    </location>
</feature>
<dbReference type="PANTHER" id="PTHR38589">
    <property type="entry name" value="BLR0621 PROTEIN"/>
    <property type="match status" value="1"/>
</dbReference>
<dbReference type="GO" id="GO:0009252">
    <property type="term" value="P:peptidoglycan biosynthetic process"/>
    <property type="evidence" value="ECO:0007669"/>
    <property type="project" value="UniProtKB-KW"/>
</dbReference>
<reference evidence="3 4" key="1">
    <citation type="submission" date="2012-10" db="EMBL/GenBank/DDBJ databases">
        <title>Genome sequencing of Tanticharoenia sakaeratensis NBRC 103193.</title>
        <authorList>
            <person name="Azuma Y."/>
            <person name="Hadano H."/>
            <person name="Hirakawa H."/>
            <person name="Matsushita K."/>
        </authorList>
    </citation>
    <scope>NUCLEOTIDE SEQUENCE [LARGE SCALE GENOMIC DNA]</scope>
    <source>
        <strain evidence="3 4">NBRC 103193</strain>
    </source>
</reference>
<dbReference type="GO" id="GO:0071555">
    <property type="term" value="P:cell wall organization"/>
    <property type="evidence" value="ECO:0007669"/>
    <property type="project" value="UniProtKB-UniRule"/>
</dbReference>
<comment type="pathway">
    <text evidence="1">Cell wall biogenesis; peptidoglycan biosynthesis.</text>
</comment>
<dbReference type="InterPro" id="IPR005490">
    <property type="entry name" value="LD_TPept_cat_dom"/>
</dbReference>
<gene>
    <name evidence="3" type="ORF">Tasa_009_122</name>
</gene>
<keyword evidence="1" id="KW-0133">Cell shape</keyword>
<keyword evidence="4" id="KW-1185">Reference proteome</keyword>
<dbReference type="OrthoDB" id="9804204at2"/>
<dbReference type="EMBL" id="BALE01000009">
    <property type="protein sequence ID" value="GAN53327.1"/>
    <property type="molecule type" value="Genomic_DNA"/>
</dbReference>
<evidence type="ECO:0000256" key="1">
    <source>
        <dbReference type="PROSITE-ProRule" id="PRU01373"/>
    </source>
</evidence>
<dbReference type="AlphaFoldDB" id="A0A0D6MI92"/>
<dbReference type="PROSITE" id="PS52029">
    <property type="entry name" value="LD_TPASE"/>
    <property type="match status" value="1"/>
</dbReference>
<feature type="domain" description="L,D-TPase catalytic" evidence="2">
    <location>
        <begin position="13"/>
        <end position="178"/>
    </location>
</feature>
<proteinExistence type="predicted"/>
<comment type="caution">
    <text evidence="3">The sequence shown here is derived from an EMBL/GenBank/DDBJ whole genome shotgun (WGS) entry which is preliminary data.</text>
</comment>
<keyword evidence="1" id="KW-0961">Cell wall biogenesis/degradation</keyword>
<name>A0A0D6MI92_9PROT</name>
<dbReference type="GO" id="GO:0008360">
    <property type="term" value="P:regulation of cell shape"/>
    <property type="evidence" value="ECO:0007669"/>
    <property type="project" value="UniProtKB-UniRule"/>
</dbReference>
<evidence type="ECO:0000313" key="4">
    <source>
        <dbReference type="Proteomes" id="UP000032679"/>
    </source>
</evidence>
<evidence type="ECO:0000313" key="3">
    <source>
        <dbReference type="EMBL" id="GAN53327.1"/>
    </source>
</evidence>
<dbReference type="PANTHER" id="PTHR38589:SF1">
    <property type="entry name" value="BLR0621 PROTEIN"/>
    <property type="match status" value="1"/>
</dbReference>